<evidence type="ECO:0000313" key="2">
    <source>
        <dbReference type="Proteomes" id="UP000265520"/>
    </source>
</evidence>
<proteinExistence type="predicted"/>
<organism evidence="1 2">
    <name type="scientific">Trifolium medium</name>
    <dbReference type="NCBI Taxonomy" id="97028"/>
    <lineage>
        <taxon>Eukaryota</taxon>
        <taxon>Viridiplantae</taxon>
        <taxon>Streptophyta</taxon>
        <taxon>Embryophyta</taxon>
        <taxon>Tracheophyta</taxon>
        <taxon>Spermatophyta</taxon>
        <taxon>Magnoliopsida</taxon>
        <taxon>eudicotyledons</taxon>
        <taxon>Gunneridae</taxon>
        <taxon>Pentapetalae</taxon>
        <taxon>rosids</taxon>
        <taxon>fabids</taxon>
        <taxon>Fabales</taxon>
        <taxon>Fabaceae</taxon>
        <taxon>Papilionoideae</taxon>
        <taxon>50 kb inversion clade</taxon>
        <taxon>NPAAA clade</taxon>
        <taxon>Hologalegina</taxon>
        <taxon>IRL clade</taxon>
        <taxon>Trifolieae</taxon>
        <taxon>Trifolium</taxon>
    </lineage>
</organism>
<feature type="non-terminal residue" evidence="1">
    <location>
        <position position="1"/>
    </location>
</feature>
<dbReference type="EMBL" id="LXQA010379412">
    <property type="protein sequence ID" value="MCI47948.1"/>
    <property type="molecule type" value="Genomic_DNA"/>
</dbReference>
<dbReference type="Proteomes" id="UP000265520">
    <property type="component" value="Unassembled WGS sequence"/>
</dbReference>
<name>A0A392SGC3_9FABA</name>
<accession>A0A392SGC3</accession>
<protein>
    <submittedName>
        <fullName evidence="1">Uncharacterized protein</fullName>
    </submittedName>
</protein>
<keyword evidence="2" id="KW-1185">Reference proteome</keyword>
<evidence type="ECO:0000313" key="1">
    <source>
        <dbReference type="EMBL" id="MCI47948.1"/>
    </source>
</evidence>
<dbReference type="AlphaFoldDB" id="A0A392SGC3"/>
<reference evidence="1 2" key="1">
    <citation type="journal article" date="2018" name="Front. Plant Sci.">
        <title>Red Clover (Trifolium pratense) and Zigzag Clover (T. medium) - A Picture of Genomic Similarities and Differences.</title>
        <authorList>
            <person name="Dluhosova J."/>
            <person name="Istvanek J."/>
            <person name="Nedelnik J."/>
            <person name="Repkova J."/>
        </authorList>
    </citation>
    <scope>NUCLEOTIDE SEQUENCE [LARGE SCALE GENOMIC DNA]</scope>
    <source>
        <strain evidence="2">cv. 10/8</strain>
        <tissue evidence="1">Leaf</tissue>
    </source>
</reference>
<sequence length="59" mass="6513">NGELSLFRSDPYFEEGSLCHRFSRLAGLAVESEVIVAEMFRWGGVLMGMDGDGGNLYLL</sequence>
<comment type="caution">
    <text evidence="1">The sequence shown here is derived from an EMBL/GenBank/DDBJ whole genome shotgun (WGS) entry which is preliminary data.</text>
</comment>